<evidence type="ECO:0000313" key="2">
    <source>
        <dbReference type="EMBL" id="CAG2241543.1"/>
    </source>
</evidence>
<evidence type="ECO:0000313" key="3">
    <source>
        <dbReference type="Proteomes" id="UP000683360"/>
    </source>
</evidence>
<accession>A0A8S3UC69</accession>
<comment type="caution">
    <text evidence="2">The sequence shown here is derived from an EMBL/GenBank/DDBJ whole genome shotgun (WGS) entry which is preliminary data.</text>
</comment>
<name>A0A8S3UC69_MYTED</name>
<feature type="transmembrane region" description="Helical" evidence="1">
    <location>
        <begin position="128"/>
        <end position="150"/>
    </location>
</feature>
<keyword evidence="1" id="KW-0812">Transmembrane</keyword>
<keyword evidence="1" id="KW-1133">Transmembrane helix</keyword>
<dbReference type="EMBL" id="CAJPWZ010002590">
    <property type="protein sequence ID" value="CAG2241543.1"/>
    <property type="molecule type" value="Genomic_DNA"/>
</dbReference>
<reference evidence="2" key="1">
    <citation type="submission" date="2021-03" db="EMBL/GenBank/DDBJ databases">
        <authorList>
            <person name="Bekaert M."/>
        </authorList>
    </citation>
    <scope>NUCLEOTIDE SEQUENCE</scope>
</reference>
<dbReference type="AlphaFoldDB" id="A0A8S3UC69"/>
<evidence type="ECO:0000256" key="1">
    <source>
        <dbReference type="SAM" id="Phobius"/>
    </source>
</evidence>
<sequence>MCRLPAASLSKGKANMSEEIPYFALDWSPLEGLEDVPMDEDLQDTLLQLDALGVLEWLVIGKVTEYGQNVTLFCNVSNCCPKDSGWDMWTPQQRTLFIDVKSGRPNKTIRSTPPYFPTGHSKLSPGEIASIITGITMVIVLLLICIHLWIRRKKRLEKEEPSDLEEKNNENGK</sequence>
<keyword evidence="3" id="KW-1185">Reference proteome</keyword>
<protein>
    <submittedName>
        <fullName evidence="2">Uncharacterized protein</fullName>
    </submittedName>
</protein>
<gene>
    <name evidence="2" type="ORF">MEDL_53765</name>
</gene>
<organism evidence="2 3">
    <name type="scientific">Mytilus edulis</name>
    <name type="common">Blue mussel</name>
    <dbReference type="NCBI Taxonomy" id="6550"/>
    <lineage>
        <taxon>Eukaryota</taxon>
        <taxon>Metazoa</taxon>
        <taxon>Spiralia</taxon>
        <taxon>Lophotrochozoa</taxon>
        <taxon>Mollusca</taxon>
        <taxon>Bivalvia</taxon>
        <taxon>Autobranchia</taxon>
        <taxon>Pteriomorphia</taxon>
        <taxon>Mytilida</taxon>
        <taxon>Mytiloidea</taxon>
        <taxon>Mytilidae</taxon>
        <taxon>Mytilinae</taxon>
        <taxon>Mytilus</taxon>
    </lineage>
</organism>
<keyword evidence="1" id="KW-0472">Membrane</keyword>
<proteinExistence type="predicted"/>
<dbReference type="Proteomes" id="UP000683360">
    <property type="component" value="Unassembled WGS sequence"/>
</dbReference>